<keyword evidence="3" id="KW-1185">Reference proteome</keyword>
<protein>
    <submittedName>
        <fullName evidence="2">Polysaccharide deacetylase family protein</fullName>
    </submittedName>
</protein>
<dbReference type="Pfam" id="PF01522">
    <property type="entry name" value="Polysacc_deac_1"/>
    <property type="match status" value="1"/>
</dbReference>
<dbReference type="SUPFAM" id="SSF88713">
    <property type="entry name" value="Glycoside hydrolase/deacetylase"/>
    <property type="match status" value="1"/>
</dbReference>
<evidence type="ECO:0000313" key="3">
    <source>
        <dbReference type="Proteomes" id="UP001319080"/>
    </source>
</evidence>
<reference evidence="2 3" key="1">
    <citation type="submission" date="2021-05" db="EMBL/GenBank/DDBJ databases">
        <title>A Polyphasic approach of four new species of the genus Ohtaekwangia: Ohtaekwangia histidinii sp. nov., Ohtaekwangia cretensis sp. nov., Ohtaekwangia indiensis sp. nov., Ohtaekwangia reichenbachii sp. nov. from diverse environment.</title>
        <authorList>
            <person name="Octaviana S."/>
        </authorList>
    </citation>
    <scope>NUCLEOTIDE SEQUENCE [LARGE SCALE GENOMIC DNA]</scope>
    <source>
        <strain evidence="2 3">PWU5</strain>
    </source>
</reference>
<organism evidence="2 3">
    <name type="scientific">Dawidia cretensis</name>
    <dbReference type="NCBI Taxonomy" id="2782350"/>
    <lineage>
        <taxon>Bacteria</taxon>
        <taxon>Pseudomonadati</taxon>
        <taxon>Bacteroidota</taxon>
        <taxon>Cytophagia</taxon>
        <taxon>Cytophagales</taxon>
        <taxon>Chryseotaleaceae</taxon>
        <taxon>Dawidia</taxon>
    </lineage>
</organism>
<dbReference type="CDD" id="cd10929">
    <property type="entry name" value="CE4_u5"/>
    <property type="match status" value="1"/>
</dbReference>
<proteinExistence type="predicted"/>
<dbReference type="AlphaFoldDB" id="A0AAP2E056"/>
<dbReference type="InterPro" id="IPR002509">
    <property type="entry name" value="NODB_dom"/>
</dbReference>
<dbReference type="Proteomes" id="UP001319080">
    <property type="component" value="Unassembled WGS sequence"/>
</dbReference>
<name>A0AAP2E056_9BACT</name>
<gene>
    <name evidence="2" type="ORF">KK062_15255</name>
</gene>
<dbReference type="InterPro" id="IPR011330">
    <property type="entry name" value="Glyco_hydro/deAcase_b/a-brl"/>
</dbReference>
<dbReference type="RefSeq" id="WP_254085178.1">
    <property type="nucleotide sequence ID" value="NZ_JAHESE010000014.1"/>
</dbReference>
<comment type="caution">
    <text evidence="2">The sequence shown here is derived from an EMBL/GenBank/DDBJ whole genome shotgun (WGS) entry which is preliminary data.</text>
</comment>
<dbReference type="EMBL" id="JAHESE010000014">
    <property type="protein sequence ID" value="MBT1709599.1"/>
    <property type="molecule type" value="Genomic_DNA"/>
</dbReference>
<evidence type="ECO:0000259" key="1">
    <source>
        <dbReference type="Pfam" id="PF01522"/>
    </source>
</evidence>
<dbReference type="GO" id="GO:0016810">
    <property type="term" value="F:hydrolase activity, acting on carbon-nitrogen (but not peptide) bonds"/>
    <property type="evidence" value="ECO:0007669"/>
    <property type="project" value="InterPro"/>
</dbReference>
<evidence type="ECO:0000313" key="2">
    <source>
        <dbReference type="EMBL" id="MBT1709599.1"/>
    </source>
</evidence>
<dbReference type="Gene3D" id="3.20.20.370">
    <property type="entry name" value="Glycoside hydrolase/deacetylase"/>
    <property type="match status" value="1"/>
</dbReference>
<sequence length="336" mass="39649">MKNGLFTISLDFELHWGGFEKWPLQQYRQYFLNTRKTIPWMLRTFQQYDVHVTWATVGMLMHTTRQEAERLHPTERPAYVQPALSAYHYIQQSGLGEDESTDPFHFAASLVKEILNTPHQELGSHTFSHYYCNEAGQTIAQFRADLQAAQRTAALYNTRLTSLVFPRNQFNEDYLRVCYEEGFTAVRDNPRDWFWNIRSTQNESRWKRLNRGADAYIPLGRKNTYDLASLPVQPGLPLCLPASRLLRPYDPGEYFLNDMKINRICREMERAARNNEVYHLWWHPHNFGNYPEQSMNGLEKILQHFDYCRKRYNMSSLTMGETADLIYQIHGKDQTA</sequence>
<dbReference type="GO" id="GO:0005975">
    <property type="term" value="P:carbohydrate metabolic process"/>
    <property type="evidence" value="ECO:0007669"/>
    <property type="project" value="InterPro"/>
</dbReference>
<accession>A0AAP2E056</accession>
<feature type="domain" description="NodB homology" evidence="1">
    <location>
        <begin position="37"/>
        <end position="185"/>
    </location>
</feature>